<dbReference type="InterPro" id="IPR003680">
    <property type="entry name" value="Flavodoxin_fold"/>
</dbReference>
<comment type="cofactor">
    <cofactor evidence="6">
        <name>FMN</name>
        <dbReference type="ChEBI" id="CHEBI:58210"/>
    </cofactor>
    <text evidence="6">Binds 1 FMN per subunit.</text>
</comment>
<keyword evidence="9" id="KW-1185">Reference proteome</keyword>
<comment type="catalytic activity">
    <reaction evidence="5">
        <text>N,N-dimethyl-1,4-phenylenediamine + anthranilate + 2 NAD(+) = 2-(4-dimethylaminophenyl)diazenylbenzoate + 2 NADH + 2 H(+)</text>
        <dbReference type="Rhea" id="RHEA:55872"/>
        <dbReference type="ChEBI" id="CHEBI:15378"/>
        <dbReference type="ChEBI" id="CHEBI:15783"/>
        <dbReference type="ChEBI" id="CHEBI:16567"/>
        <dbReference type="ChEBI" id="CHEBI:57540"/>
        <dbReference type="ChEBI" id="CHEBI:57945"/>
        <dbReference type="ChEBI" id="CHEBI:71579"/>
        <dbReference type="EC" id="1.7.1.17"/>
    </reaction>
    <physiologicalReaction direction="right-to-left" evidence="5">
        <dbReference type="Rhea" id="RHEA:55874"/>
    </physiologicalReaction>
</comment>
<dbReference type="Gene3D" id="3.40.50.360">
    <property type="match status" value="1"/>
</dbReference>
<feature type="domain" description="Flavodoxin-like fold" evidence="7">
    <location>
        <begin position="6"/>
        <end position="193"/>
    </location>
</feature>
<keyword evidence="1 6" id="KW-0285">Flavoprotein</keyword>
<dbReference type="InterPro" id="IPR023048">
    <property type="entry name" value="NADH:quinone_OxRdtase_FMN_depd"/>
</dbReference>
<dbReference type="EC" id="1.7.1.17" evidence="6"/>
<dbReference type="SUPFAM" id="SSF52218">
    <property type="entry name" value="Flavoproteins"/>
    <property type="match status" value="1"/>
</dbReference>
<organism evidence="8 9">
    <name type="scientific">Aliikangiella marina</name>
    <dbReference type="NCBI Taxonomy" id="1712262"/>
    <lineage>
        <taxon>Bacteria</taxon>
        <taxon>Pseudomonadati</taxon>
        <taxon>Pseudomonadota</taxon>
        <taxon>Gammaproteobacteria</taxon>
        <taxon>Oceanospirillales</taxon>
        <taxon>Pleioneaceae</taxon>
        <taxon>Aliikangiella</taxon>
    </lineage>
</organism>
<dbReference type="InterPro" id="IPR050104">
    <property type="entry name" value="FMN-dep_NADH:Q_OxRdtase_AzoR1"/>
</dbReference>
<dbReference type="PANTHER" id="PTHR43741:SF2">
    <property type="entry name" value="FMN-DEPENDENT NADH:QUINONE OXIDOREDUCTASE"/>
    <property type="match status" value="1"/>
</dbReference>
<dbReference type="EC" id="1.6.5.-" evidence="6"/>
<evidence type="ECO:0000256" key="2">
    <source>
        <dbReference type="ARBA" id="ARBA00022643"/>
    </source>
</evidence>
<dbReference type="GO" id="GO:0009055">
    <property type="term" value="F:electron transfer activity"/>
    <property type="evidence" value="ECO:0007669"/>
    <property type="project" value="UniProtKB-UniRule"/>
</dbReference>
<dbReference type="AlphaFoldDB" id="A0A545TCQ9"/>
<dbReference type="Pfam" id="PF02525">
    <property type="entry name" value="Flavodoxin_2"/>
    <property type="match status" value="1"/>
</dbReference>
<proteinExistence type="inferred from homology"/>
<dbReference type="Proteomes" id="UP000317839">
    <property type="component" value="Unassembled WGS sequence"/>
</dbReference>
<dbReference type="GO" id="GO:0010181">
    <property type="term" value="F:FMN binding"/>
    <property type="evidence" value="ECO:0007669"/>
    <property type="project" value="UniProtKB-UniRule"/>
</dbReference>
<keyword evidence="3 6" id="KW-0560">Oxidoreductase</keyword>
<keyword evidence="2 6" id="KW-0288">FMN</keyword>
<reference evidence="8 9" key="1">
    <citation type="submission" date="2019-06" db="EMBL/GenBank/DDBJ databases">
        <title>Draft genome of Aliikangiella marina GYP-15.</title>
        <authorList>
            <person name="Wang G."/>
        </authorList>
    </citation>
    <scope>NUCLEOTIDE SEQUENCE [LARGE SCALE GENOMIC DNA]</scope>
    <source>
        <strain evidence="8 9">GYP-15</strain>
    </source>
</reference>
<comment type="catalytic activity">
    <reaction evidence="6">
        <text>2 a quinone + NADH + H(+) = 2 a 1,4-benzosemiquinone + NAD(+)</text>
        <dbReference type="Rhea" id="RHEA:65952"/>
        <dbReference type="ChEBI" id="CHEBI:15378"/>
        <dbReference type="ChEBI" id="CHEBI:57540"/>
        <dbReference type="ChEBI" id="CHEBI:57945"/>
        <dbReference type="ChEBI" id="CHEBI:132124"/>
        <dbReference type="ChEBI" id="CHEBI:134225"/>
    </reaction>
</comment>
<evidence type="ECO:0000256" key="6">
    <source>
        <dbReference type="HAMAP-Rule" id="MF_01216"/>
    </source>
</evidence>
<sequence length="199" mass="21829">MANNAILQINSSGRKEGSLTRQLSDLVVKALRSENEALSLNQRDLSTGLPFVDESWIGANFTAPEERDEQHKATLSFSDSLVKELQDADHLIIASPIYNFSVPAVLKAWIDMIARARLTFRYTENGPEGLLKGKKAYLVMASGGVPIGSEVDFASRYLLQVMKFVGIEDVTVLDASQFDLAADNVLEQVRDQVNQAAVA</sequence>
<comment type="function">
    <text evidence="6">Quinone reductase that provides resistance to thiol-specific stress caused by electrophilic quinones.</text>
</comment>
<evidence type="ECO:0000313" key="8">
    <source>
        <dbReference type="EMBL" id="TQV74966.1"/>
    </source>
</evidence>
<dbReference type="GO" id="GO:0016655">
    <property type="term" value="F:oxidoreductase activity, acting on NAD(P)H, quinone or similar compound as acceptor"/>
    <property type="evidence" value="ECO:0007669"/>
    <property type="project" value="InterPro"/>
</dbReference>
<comment type="similarity">
    <text evidence="6">Belongs to the azoreductase type 1 family.</text>
</comment>
<dbReference type="EMBL" id="VIKR01000002">
    <property type="protein sequence ID" value="TQV74966.1"/>
    <property type="molecule type" value="Genomic_DNA"/>
</dbReference>
<feature type="binding site" evidence="6">
    <location>
        <position position="12"/>
    </location>
    <ligand>
        <name>FMN</name>
        <dbReference type="ChEBI" id="CHEBI:58210"/>
    </ligand>
</feature>
<comment type="caution">
    <text evidence="8">The sequence shown here is derived from an EMBL/GenBank/DDBJ whole genome shotgun (WGS) entry which is preliminary data.</text>
</comment>
<evidence type="ECO:0000256" key="5">
    <source>
        <dbReference type="ARBA" id="ARBA00048542"/>
    </source>
</evidence>
<keyword evidence="4 6" id="KW-0520">NAD</keyword>
<dbReference type="HAMAP" id="MF_01216">
    <property type="entry name" value="Azoreductase_type1"/>
    <property type="match status" value="1"/>
</dbReference>
<comment type="caution">
    <text evidence="6">Lacks conserved residue(s) required for the propagation of feature annotation.</text>
</comment>
<evidence type="ECO:0000256" key="4">
    <source>
        <dbReference type="ARBA" id="ARBA00023027"/>
    </source>
</evidence>
<dbReference type="PANTHER" id="PTHR43741">
    <property type="entry name" value="FMN-DEPENDENT NADH-AZOREDUCTASE 1"/>
    <property type="match status" value="1"/>
</dbReference>
<comment type="subunit">
    <text evidence="6">Homodimer.</text>
</comment>
<dbReference type="GO" id="GO:0016652">
    <property type="term" value="F:oxidoreductase activity, acting on NAD(P)H as acceptor"/>
    <property type="evidence" value="ECO:0007669"/>
    <property type="project" value="UniProtKB-UniRule"/>
</dbReference>
<name>A0A545TCQ9_9GAMM</name>
<evidence type="ECO:0000259" key="7">
    <source>
        <dbReference type="Pfam" id="PF02525"/>
    </source>
</evidence>
<evidence type="ECO:0000313" key="9">
    <source>
        <dbReference type="Proteomes" id="UP000317839"/>
    </source>
</evidence>
<gene>
    <name evidence="6" type="primary">azoR</name>
    <name evidence="8" type="ORF">FLL45_08465</name>
</gene>
<dbReference type="InterPro" id="IPR029039">
    <property type="entry name" value="Flavoprotein-like_sf"/>
</dbReference>
<comment type="function">
    <text evidence="6">Also exhibits azoreductase activity. Catalyzes the reductive cleavage of the azo bond in aromatic azo compounds to the corresponding amines.</text>
</comment>
<dbReference type="RefSeq" id="WP_142941584.1">
    <property type="nucleotide sequence ID" value="NZ_VIKR01000002.1"/>
</dbReference>
<evidence type="ECO:0000256" key="3">
    <source>
        <dbReference type="ARBA" id="ARBA00023002"/>
    </source>
</evidence>
<accession>A0A545TCQ9</accession>
<dbReference type="OrthoDB" id="9787136at2"/>
<evidence type="ECO:0000256" key="1">
    <source>
        <dbReference type="ARBA" id="ARBA00022630"/>
    </source>
</evidence>
<protein>
    <recommendedName>
        <fullName evidence="6">FMN dependent NADH:quinone oxidoreductase</fullName>
        <ecNumber evidence="6">1.6.5.-</ecNumber>
    </recommendedName>
    <alternativeName>
        <fullName evidence="6">Azo-dye reductase</fullName>
    </alternativeName>
    <alternativeName>
        <fullName evidence="6">FMN-dependent NADH-azo compound oxidoreductase</fullName>
    </alternativeName>
    <alternativeName>
        <fullName evidence="6">FMN-dependent NADH-azoreductase</fullName>
        <ecNumber evidence="6">1.7.1.17</ecNumber>
    </alternativeName>
</protein>